<keyword evidence="3 5" id="KW-0732">Signal</keyword>
<comment type="caution">
    <text evidence="6">The sequence shown here is derived from an EMBL/GenBank/DDBJ whole genome shotgun (WGS) entry which is preliminary data.</text>
</comment>
<evidence type="ECO:0000256" key="3">
    <source>
        <dbReference type="ARBA" id="ARBA00022729"/>
    </source>
</evidence>
<organism evidence="6 7">
    <name type="scientific">Acetobacter nitrogenifigens DSM 23921 = NBRC 105050</name>
    <dbReference type="NCBI Taxonomy" id="1120919"/>
    <lineage>
        <taxon>Bacteria</taxon>
        <taxon>Pseudomonadati</taxon>
        <taxon>Pseudomonadota</taxon>
        <taxon>Alphaproteobacteria</taxon>
        <taxon>Acetobacterales</taxon>
        <taxon>Acetobacteraceae</taxon>
        <taxon>Acetobacter</taxon>
    </lineage>
</organism>
<reference evidence="6 7" key="1">
    <citation type="submission" date="2019-07" db="EMBL/GenBank/DDBJ databases">
        <title>Whole genome shotgun sequence of Acetobacter nitrogenifigens NBRC 105050.</title>
        <authorList>
            <person name="Hosoyama A."/>
            <person name="Uohara A."/>
            <person name="Ohji S."/>
            <person name="Ichikawa N."/>
        </authorList>
    </citation>
    <scope>NUCLEOTIDE SEQUENCE [LARGE SCALE GENOMIC DNA]</scope>
    <source>
        <strain evidence="6 7">NBRC 105050</strain>
    </source>
</reference>
<dbReference type="OrthoDB" id="7223935at2"/>
<accession>A0A511X959</accession>
<dbReference type="STRING" id="1120919.GCA_000429165_01905"/>
<dbReference type="InterPro" id="IPR052211">
    <property type="entry name" value="Cpx_auxiliary_protein"/>
</dbReference>
<dbReference type="RefSeq" id="WP_035376453.1">
    <property type="nucleotide sequence ID" value="NZ_AUBI01000006.1"/>
</dbReference>
<feature type="chain" id="PRO_5021766116" description="Periplasmic heavy metal sensor" evidence="5">
    <location>
        <begin position="28"/>
        <end position="167"/>
    </location>
</feature>
<dbReference type="Pfam" id="PF07813">
    <property type="entry name" value="LTXXQ"/>
    <property type="match status" value="1"/>
</dbReference>
<evidence type="ECO:0000313" key="7">
    <source>
        <dbReference type="Proteomes" id="UP000321635"/>
    </source>
</evidence>
<dbReference type="PANTHER" id="PTHR38102:SF1">
    <property type="entry name" value="PERIPLASMIC CHAPERONE SPY"/>
    <property type="match status" value="1"/>
</dbReference>
<proteinExistence type="inferred from homology"/>
<gene>
    <name evidence="6" type="ORF">ANI02nite_13630</name>
</gene>
<evidence type="ECO:0000256" key="2">
    <source>
        <dbReference type="ARBA" id="ARBA00008441"/>
    </source>
</evidence>
<keyword evidence="4" id="KW-0574">Periplasm</keyword>
<dbReference type="Proteomes" id="UP000321635">
    <property type="component" value="Unassembled WGS sequence"/>
</dbReference>
<keyword evidence="7" id="KW-1185">Reference proteome</keyword>
<evidence type="ECO:0000256" key="1">
    <source>
        <dbReference type="ARBA" id="ARBA00004418"/>
    </source>
</evidence>
<evidence type="ECO:0000256" key="5">
    <source>
        <dbReference type="SAM" id="SignalP"/>
    </source>
</evidence>
<dbReference type="GO" id="GO:0051082">
    <property type="term" value="F:unfolded protein binding"/>
    <property type="evidence" value="ECO:0007669"/>
    <property type="project" value="TreeGrafter"/>
</dbReference>
<protein>
    <recommendedName>
        <fullName evidence="8">Periplasmic heavy metal sensor</fullName>
    </recommendedName>
</protein>
<dbReference type="InterPro" id="IPR012899">
    <property type="entry name" value="LTXXQ"/>
</dbReference>
<dbReference type="Gene3D" id="1.20.120.1490">
    <property type="match status" value="1"/>
</dbReference>
<dbReference type="PANTHER" id="PTHR38102">
    <property type="entry name" value="PERIPLASMIC CHAPERONE SPY"/>
    <property type="match status" value="1"/>
</dbReference>
<dbReference type="EMBL" id="BJYF01000006">
    <property type="protein sequence ID" value="GEN59479.1"/>
    <property type="molecule type" value="Genomic_DNA"/>
</dbReference>
<feature type="signal peptide" evidence="5">
    <location>
        <begin position="1"/>
        <end position="27"/>
    </location>
</feature>
<evidence type="ECO:0000313" key="6">
    <source>
        <dbReference type="EMBL" id="GEN59479.1"/>
    </source>
</evidence>
<comment type="subcellular location">
    <subcellularLocation>
        <location evidence="1">Periplasm</location>
    </subcellularLocation>
</comment>
<dbReference type="AlphaFoldDB" id="A0A511X959"/>
<dbReference type="PROSITE" id="PS51257">
    <property type="entry name" value="PROKAR_LIPOPROTEIN"/>
    <property type="match status" value="1"/>
</dbReference>
<evidence type="ECO:0008006" key="8">
    <source>
        <dbReference type="Google" id="ProtNLM"/>
    </source>
</evidence>
<evidence type="ECO:0000256" key="4">
    <source>
        <dbReference type="ARBA" id="ARBA00022764"/>
    </source>
</evidence>
<dbReference type="GO" id="GO:0030288">
    <property type="term" value="C:outer membrane-bounded periplasmic space"/>
    <property type="evidence" value="ECO:0007669"/>
    <property type="project" value="TreeGrafter"/>
</dbReference>
<name>A0A511X959_9PROT</name>
<sequence>MKRTLLAVLPTMAIALGSFGLIGCAVAHDHPPMEAGPGPHGPGMGGPGFPMLEGLDLTSKQKSALHDIFKQVHEDKKDARDQGRDLHEQITNILLTPGAVDKTQLATLQQQEEALHAKEDAARLDVAVKIHDLLTPEQLAKAKARHDQVSALLKQLHDIERPGPQPE</sequence>
<comment type="similarity">
    <text evidence="2">Belongs to the CpxP/Spy family.</text>
</comment>